<dbReference type="RefSeq" id="WP_241043151.1">
    <property type="nucleotide sequence ID" value="NZ_BAAAJF010000054.1"/>
</dbReference>
<keyword evidence="5" id="KW-1185">Reference proteome</keyword>
<dbReference type="Proteomes" id="UP001299970">
    <property type="component" value="Unassembled WGS sequence"/>
</dbReference>
<evidence type="ECO:0000313" key="5">
    <source>
        <dbReference type="Proteomes" id="UP001299970"/>
    </source>
</evidence>
<gene>
    <name evidence="4" type="ORF">MMF94_42295</name>
</gene>
<dbReference type="InterPro" id="IPR020845">
    <property type="entry name" value="AMP-binding_CS"/>
</dbReference>
<protein>
    <submittedName>
        <fullName evidence="4">AMP-binding protein</fullName>
    </submittedName>
</protein>
<comment type="similarity">
    <text evidence="1">Belongs to the ATP-dependent AMP-binding enzyme family.</text>
</comment>
<feature type="domain" description="AMP-dependent synthetase/ligase" evidence="3">
    <location>
        <begin position="30"/>
        <end position="240"/>
    </location>
</feature>
<evidence type="ECO:0000256" key="1">
    <source>
        <dbReference type="ARBA" id="ARBA00006432"/>
    </source>
</evidence>
<dbReference type="PROSITE" id="PS00455">
    <property type="entry name" value="AMP_BINDING"/>
    <property type="match status" value="1"/>
</dbReference>
<name>A0ABS9TUW4_9PSEU</name>
<evidence type="ECO:0000313" key="4">
    <source>
        <dbReference type="EMBL" id="MCH6172347.1"/>
    </source>
</evidence>
<dbReference type="Pfam" id="PF00501">
    <property type="entry name" value="AMP-binding"/>
    <property type="match status" value="1"/>
</dbReference>
<dbReference type="PANTHER" id="PTHR43201">
    <property type="entry name" value="ACYL-COA SYNTHETASE"/>
    <property type="match status" value="1"/>
</dbReference>
<dbReference type="PANTHER" id="PTHR43201:SF5">
    <property type="entry name" value="MEDIUM-CHAIN ACYL-COA LIGASE ACSF2, MITOCHONDRIAL"/>
    <property type="match status" value="1"/>
</dbReference>
<evidence type="ECO:0000259" key="3">
    <source>
        <dbReference type="Pfam" id="PF00501"/>
    </source>
</evidence>
<reference evidence="4 5" key="1">
    <citation type="submission" date="2022-03" db="EMBL/GenBank/DDBJ databases">
        <title>Pseudonocardia alaer sp. nov., a novel actinomycete isolated from reed forest soil.</title>
        <authorList>
            <person name="Wang L."/>
        </authorList>
    </citation>
    <scope>NUCLEOTIDE SEQUENCE [LARGE SCALE GENOMIC DNA]</scope>
    <source>
        <strain evidence="4 5">Y-16303</strain>
    </source>
</reference>
<dbReference type="Gene3D" id="3.40.50.12780">
    <property type="entry name" value="N-terminal domain of ligase-like"/>
    <property type="match status" value="1"/>
</dbReference>
<sequence>MVLGDTMGDGGIGFAAYFEQTPWEQMHADVLEAVTPDPDRVGLVLFTSGTSGEPKAALRTVNSVHGRVADVAALFDHGSHDAFATSSPLSHLGGIIFGNFLPLLVGGSAVFMNVWEPSKALEFLSAAGATTLWSAPAVWAELVAELRRQPGPLPPLRVAGATGTAILAPLVTEVADMFGVTLRAVWGATEGTGTAIGPDDPPDWAARSVGRPGPGVEIELRADDPVNDASPARVYLRGSELCLATAGGDTKEVVILAEHDDGWYDTGDLAVPDGRGGIRILGRARPPTEPAARS</sequence>
<dbReference type="InterPro" id="IPR000873">
    <property type="entry name" value="AMP-dep_synth/lig_dom"/>
</dbReference>
<keyword evidence="2" id="KW-0436">Ligase</keyword>
<comment type="caution">
    <text evidence="4">The sequence shown here is derived from an EMBL/GenBank/DDBJ whole genome shotgun (WGS) entry which is preliminary data.</text>
</comment>
<accession>A0ABS9TUW4</accession>
<dbReference type="EMBL" id="JAKXMK010000067">
    <property type="protein sequence ID" value="MCH6172347.1"/>
    <property type="molecule type" value="Genomic_DNA"/>
</dbReference>
<organism evidence="4 5">
    <name type="scientific">Pseudonocardia alaniniphila</name>
    <dbReference type="NCBI Taxonomy" id="75291"/>
    <lineage>
        <taxon>Bacteria</taxon>
        <taxon>Bacillati</taxon>
        <taxon>Actinomycetota</taxon>
        <taxon>Actinomycetes</taxon>
        <taxon>Pseudonocardiales</taxon>
        <taxon>Pseudonocardiaceae</taxon>
        <taxon>Pseudonocardia</taxon>
    </lineage>
</organism>
<dbReference type="SUPFAM" id="SSF56801">
    <property type="entry name" value="Acetyl-CoA synthetase-like"/>
    <property type="match status" value="1"/>
</dbReference>
<dbReference type="InterPro" id="IPR042099">
    <property type="entry name" value="ANL_N_sf"/>
</dbReference>
<proteinExistence type="inferred from homology"/>
<evidence type="ECO:0000256" key="2">
    <source>
        <dbReference type="ARBA" id="ARBA00022598"/>
    </source>
</evidence>